<name>A0A0G0P5K5_9BACT</name>
<reference evidence="1 2" key="1">
    <citation type="journal article" date="2015" name="Nature">
        <title>rRNA introns, odd ribosomes, and small enigmatic genomes across a large radiation of phyla.</title>
        <authorList>
            <person name="Brown C.T."/>
            <person name="Hug L.A."/>
            <person name="Thomas B.C."/>
            <person name="Sharon I."/>
            <person name="Castelle C.J."/>
            <person name="Singh A."/>
            <person name="Wilkins M.J."/>
            <person name="Williams K.H."/>
            <person name="Banfield J.F."/>
        </authorList>
    </citation>
    <scope>NUCLEOTIDE SEQUENCE [LARGE SCALE GENOMIC DNA]</scope>
</reference>
<dbReference type="Proteomes" id="UP000034764">
    <property type="component" value="Unassembled WGS sequence"/>
</dbReference>
<proteinExistence type="predicted"/>
<accession>A0A0G0P5K5</accession>
<sequence length="162" mass="18448">MINKEVIQSTGCCEPFNPEPWQDKEITWEDKLFVKDHVTSFMHVPINMGVKIIKNLDLIEKAGAKSPYQLMLTDEKSLWGADIYIDVSRDVSGAHMTTISGTFLTKVFEGLYQNAGKWAKEMDEYVKAKGIDIKKLYFSYTTCPKCAKAYGKNYVVLFAQID</sequence>
<dbReference type="AlphaFoldDB" id="A0A0G0P5K5"/>
<gene>
    <name evidence="1" type="ORF">UT53_C0014G0012</name>
</gene>
<protein>
    <submittedName>
        <fullName evidence="1">Uncharacterized protein</fullName>
    </submittedName>
</protein>
<comment type="caution">
    <text evidence="1">The sequence shown here is derived from an EMBL/GenBank/DDBJ whole genome shotgun (WGS) entry which is preliminary data.</text>
</comment>
<evidence type="ECO:0000313" key="1">
    <source>
        <dbReference type="EMBL" id="KKR23539.1"/>
    </source>
</evidence>
<dbReference type="Pfam" id="PF20603">
    <property type="entry name" value="Bact_hydrolase"/>
    <property type="match status" value="1"/>
</dbReference>
<evidence type="ECO:0000313" key="2">
    <source>
        <dbReference type="Proteomes" id="UP000034764"/>
    </source>
</evidence>
<dbReference type="EMBL" id="LBXD01000014">
    <property type="protein sequence ID" value="KKR23539.1"/>
    <property type="molecule type" value="Genomic_DNA"/>
</dbReference>
<dbReference type="InterPro" id="IPR046766">
    <property type="entry name" value="Bact_hydrolase"/>
</dbReference>
<organism evidence="1 2">
    <name type="scientific">Candidatus Yanofskybacteria bacterium GW2011_GWD2_39_48</name>
    <dbReference type="NCBI Taxonomy" id="1619031"/>
    <lineage>
        <taxon>Bacteria</taxon>
        <taxon>Candidatus Yanofskyibacteriota</taxon>
    </lineage>
</organism>